<evidence type="ECO:0000313" key="6">
    <source>
        <dbReference type="EMBL" id="QNM10681.1"/>
    </source>
</evidence>
<feature type="transmembrane region" description="Helical" evidence="2">
    <location>
        <begin position="617"/>
        <end position="638"/>
    </location>
</feature>
<dbReference type="InterPro" id="IPR018702">
    <property type="entry name" value="DUF2207"/>
</dbReference>
<evidence type="ECO:0000259" key="4">
    <source>
        <dbReference type="Pfam" id="PF09972"/>
    </source>
</evidence>
<dbReference type="KEGG" id="ehn:H9Q80_10280"/>
<name>A0A7G9GIP9_9FIRM</name>
<evidence type="ECO:0000256" key="1">
    <source>
        <dbReference type="SAM" id="MobiDB-lite"/>
    </source>
</evidence>
<protein>
    <submittedName>
        <fullName evidence="6">DUF2207 domain-containing protein</fullName>
    </submittedName>
</protein>
<feature type="domain" description="DUF2207" evidence="4">
    <location>
        <begin position="34"/>
        <end position="185"/>
    </location>
</feature>
<evidence type="ECO:0000256" key="3">
    <source>
        <dbReference type="SAM" id="SignalP"/>
    </source>
</evidence>
<feature type="transmembrane region" description="Helical" evidence="2">
    <location>
        <begin position="644"/>
        <end position="663"/>
    </location>
</feature>
<keyword evidence="2" id="KW-0472">Membrane</keyword>
<dbReference type="EMBL" id="CP060636">
    <property type="protein sequence ID" value="QNM10681.1"/>
    <property type="molecule type" value="Genomic_DNA"/>
</dbReference>
<proteinExistence type="predicted"/>
<accession>A0A7G9GIP9</accession>
<feature type="transmembrane region" description="Helical" evidence="2">
    <location>
        <begin position="584"/>
        <end position="605"/>
    </location>
</feature>
<dbReference type="AlphaFoldDB" id="A0A7G9GIP9"/>
<dbReference type="Pfam" id="PF20990">
    <property type="entry name" value="DUF2207_C"/>
    <property type="match status" value="1"/>
</dbReference>
<organism evidence="6 7">
    <name type="scientific">[Eubacterium] hominis</name>
    <dbReference type="NCBI Taxonomy" id="2764325"/>
    <lineage>
        <taxon>Bacteria</taxon>
        <taxon>Bacillati</taxon>
        <taxon>Bacillota</taxon>
        <taxon>Erysipelotrichia</taxon>
        <taxon>Erysipelotrichales</taxon>
        <taxon>Erysipelotrichaceae</taxon>
        <taxon>Amedibacillus</taxon>
    </lineage>
</organism>
<sequence>MKKFIQICSCICLVAMMLCSFVMPVKASAGYEYESLDVHVEVNDRREYKVSEKMVIHFMSPMHGIIRDIPMNNGYEAWNVKDISVTGMPFTKEITADGFAIKIGDPDNEIQGTKEITLTYTLAHYQDDDPKEDFIHINLLGTDYDADVKAFHGDIEFPNKEKLKDIQVTSGENGSTDNEYTTFTQQGNHLIVDSQRYVGSGIGISAKLHFENGIFPNAPQYEYSYVIRDQSKHITIDEKQNIQVEEQLTYDTSKSLANIQIPFICDDWEVADYDVTDVKIETDGDYDYTDSGAWIRTQKSSGTVKLSYRIHPHRVYKNELYLKLNNEEQDTYIEHSKIAITTPDTPNATILLKRDGSDLDTSFIKTSVNDHTMDVETTDVIKHGASYGIMLKINDGVYQRTSSMMRILMLGLSAGLLILYLFLRFVKYRKETPIAPVNFYPPKGMNSAEAGYVIDEKLTYNDVASLIFYWADKGYLSIHYSEHGYLFERNAAPSTSAPFYEAKLFEKMFSYGKGGLVGKSDLKYRFYRDVEQASRELMDIYDGKKGLDDPKAYAVRSLCITTSIFPLSLYLYDCVKQISENHTLAMGILAISVIPWILSLLMVLISKKPHKPYKIDVPVMTYWLELFIYVIGGIFFVIVYDFDMMMLAAPILSIVLFMIAKGIRKNSDYRSEMLSSLLGFQEFLKTTEKDRLEMLLEEDSEYYYHILPYAQVLHVSDMWIHKFENIVVPSPTWYDGDERYEHRMMYDIMKDIQSDMKDACASPENNHTSSTSSSSGGSGTGSGSGGGGSHGW</sequence>
<evidence type="ECO:0000313" key="7">
    <source>
        <dbReference type="Proteomes" id="UP000515856"/>
    </source>
</evidence>
<keyword evidence="2" id="KW-1133">Transmembrane helix</keyword>
<feature type="signal peptide" evidence="3">
    <location>
        <begin position="1"/>
        <end position="27"/>
    </location>
</feature>
<evidence type="ECO:0000256" key="2">
    <source>
        <dbReference type="SAM" id="Phobius"/>
    </source>
</evidence>
<dbReference type="RefSeq" id="WP_147322646.1">
    <property type="nucleotide sequence ID" value="NZ_CP060636.1"/>
</dbReference>
<gene>
    <name evidence="6" type="ORF">H9Q80_10280</name>
</gene>
<feature type="chain" id="PRO_5039707525" evidence="3">
    <location>
        <begin position="28"/>
        <end position="792"/>
    </location>
</feature>
<reference evidence="6 7" key="1">
    <citation type="submission" date="2020-08" db="EMBL/GenBank/DDBJ databases">
        <authorList>
            <person name="Liu C."/>
            <person name="Sun Q."/>
        </authorList>
    </citation>
    <scope>NUCLEOTIDE SEQUENCE [LARGE SCALE GENOMIC DNA]</scope>
    <source>
        <strain evidence="6 7">NSJ-61</strain>
    </source>
</reference>
<feature type="transmembrane region" description="Helical" evidence="2">
    <location>
        <begin position="553"/>
        <end position="572"/>
    </location>
</feature>
<feature type="transmembrane region" description="Helical" evidence="2">
    <location>
        <begin position="404"/>
        <end position="423"/>
    </location>
</feature>
<feature type="compositionally biased region" description="Gly residues" evidence="1">
    <location>
        <begin position="776"/>
        <end position="792"/>
    </location>
</feature>
<feature type="domain" description="Predicted membrane protein YciQ-like C-terminal" evidence="5">
    <location>
        <begin position="441"/>
        <end position="723"/>
    </location>
</feature>
<dbReference type="Proteomes" id="UP000515856">
    <property type="component" value="Chromosome"/>
</dbReference>
<keyword evidence="3" id="KW-0732">Signal</keyword>
<evidence type="ECO:0000259" key="5">
    <source>
        <dbReference type="Pfam" id="PF20990"/>
    </source>
</evidence>
<dbReference type="InterPro" id="IPR048389">
    <property type="entry name" value="YciQ-like_C"/>
</dbReference>
<keyword evidence="2" id="KW-0812">Transmembrane</keyword>
<dbReference type="Pfam" id="PF09972">
    <property type="entry name" value="DUF2207"/>
    <property type="match status" value="1"/>
</dbReference>
<keyword evidence="7" id="KW-1185">Reference proteome</keyword>
<feature type="region of interest" description="Disordered" evidence="1">
    <location>
        <begin position="758"/>
        <end position="792"/>
    </location>
</feature>